<name>W7QSE4_9ALTE</name>
<dbReference type="SMART" id="SM00642">
    <property type="entry name" value="Aamy"/>
    <property type="match status" value="1"/>
</dbReference>
<dbReference type="Pfam" id="PF16657">
    <property type="entry name" value="Malt_amylase_C"/>
    <property type="match status" value="1"/>
</dbReference>
<dbReference type="CDD" id="cd11324">
    <property type="entry name" value="AmyAc_Amylosucrase"/>
    <property type="match status" value="1"/>
</dbReference>
<dbReference type="OrthoDB" id="9805159at2"/>
<dbReference type="InterPro" id="IPR006047">
    <property type="entry name" value="GH13_cat_dom"/>
</dbReference>
<dbReference type="Pfam" id="PF00128">
    <property type="entry name" value="Alpha-amylase"/>
    <property type="match status" value="1"/>
</dbReference>
<dbReference type="Proteomes" id="UP000019276">
    <property type="component" value="Unassembled WGS sequence"/>
</dbReference>
<evidence type="ECO:0000313" key="2">
    <source>
        <dbReference type="EMBL" id="EWH08315.1"/>
    </source>
</evidence>
<dbReference type="Gene3D" id="3.20.20.80">
    <property type="entry name" value="Glycosidases"/>
    <property type="match status" value="1"/>
</dbReference>
<keyword evidence="3" id="KW-1185">Reference proteome</keyword>
<dbReference type="GO" id="GO:0047669">
    <property type="term" value="F:amylosucrase activity"/>
    <property type="evidence" value="ECO:0007669"/>
    <property type="project" value="InterPro"/>
</dbReference>
<dbReference type="InterPro" id="IPR017853">
    <property type="entry name" value="GH"/>
</dbReference>
<dbReference type="PATRIC" id="fig|1328313.3.peg.3680"/>
<dbReference type="RefSeq" id="WP_035016377.1">
    <property type="nucleotide sequence ID" value="NZ_ARZY01000051.1"/>
</dbReference>
<dbReference type="EMBL" id="ARZY01000051">
    <property type="protein sequence ID" value="EWH08315.1"/>
    <property type="molecule type" value="Genomic_DNA"/>
</dbReference>
<organism evidence="2 3">
    <name type="scientific">Catenovulum agarivorans DS-2</name>
    <dbReference type="NCBI Taxonomy" id="1328313"/>
    <lineage>
        <taxon>Bacteria</taxon>
        <taxon>Pseudomonadati</taxon>
        <taxon>Pseudomonadota</taxon>
        <taxon>Gammaproteobacteria</taxon>
        <taxon>Alteromonadales</taxon>
        <taxon>Alteromonadaceae</taxon>
        <taxon>Catenovulum</taxon>
    </lineage>
</organism>
<dbReference type="Gene3D" id="2.60.40.1180">
    <property type="entry name" value="Golgi alpha-mannosidase II"/>
    <property type="match status" value="1"/>
</dbReference>
<reference evidence="2 3" key="1">
    <citation type="journal article" date="2014" name="Genome Announc.">
        <title>Draft Genome Sequence of the Agar-Degrading Bacterium Catenovulum sp. Strain DS-2, Isolated from Intestines of Haliotis diversicolor.</title>
        <authorList>
            <person name="Shan D."/>
            <person name="Li X."/>
            <person name="Gu Z."/>
            <person name="Wei G."/>
            <person name="Gao Z."/>
            <person name="Shao Z."/>
        </authorList>
    </citation>
    <scope>NUCLEOTIDE SEQUENCE [LARGE SCALE GENOMIC DNA]</scope>
    <source>
        <strain evidence="2 3">DS-2</strain>
    </source>
</reference>
<feature type="domain" description="Glycosyl hydrolase family 13 catalytic" evidence="1">
    <location>
        <begin position="101"/>
        <end position="553"/>
    </location>
</feature>
<evidence type="ECO:0000313" key="3">
    <source>
        <dbReference type="Proteomes" id="UP000019276"/>
    </source>
</evidence>
<dbReference type="InterPro" id="IPR013780">
    <property type="entry name" value="Glyco_hydro_b"/>
</dbReference>
<dbReference type="InterPro" id="IPR032091">
    <property type="entry name" value="Malt_amylase-like_C"/>
</dbReference>
<dbReference type="PANTHER" id="PTHR10357">
    <property type="entry name" value="ALPHA-AMYLASE FAMILY MEMBER"/>
    <property type="match status" value="1"/>
</dbReference>
<gene>
    <name evidence="2" type="ORF">DS2_17998</name>
</gene>
<protein>
    <submittedName>
        <fullName evidence="2">Alpha amylase</fullName>
    </submittedName>
</protein>
<dbReference type="SUPFAM" id="SSF51011">
    <property type="entry name" value="Glycosyl hydrolase domain"/>
    <property type="match status" value="1"/>
</dbReference>
<dbReference type="Gene3D" id="1.10.1740.10">
    <property type="match status" value="1"/>
</dbReference>
<accession>W7QSE4</accession>
<dbReference type="AlphaFoldDB" id="W7QSE4"/>
<sequence>MNYQQESKQCLARIFEHVSLQGIAKTQQKLFKDRLERYFPELFSQMLQVYGQRYDLHYHLQALAELLIEQFKQRSPALKRKDKMRLDNPHWFKSEQMLGMACYVDLVAEDLADLQTRIPYFEKLGITYLHLMPLYKSPEGDNDGGYAVSDYRQVSPNLGTMQQLKKLATALDKAGMSLVLDFVFNHTADDHEWALAAKQGDETYQQYYYMFDDRTTPNQYEQSIREIFPQVRRGSFTFNEDTQKWVWTTFNSFQWDLNYSNPSVFRGIVGEMLFLANIGCDVLRLDALAFIWKQMGTSCESQPKAHLLIQAFNTCLKIAAPSVLFKSEAIVHPDEVAQYIDKDECQLSYNPLLMALLWNSLATRKTRLLTQSLSHRFKISSDCSWVNYARCHDDIGWTFDDGDAGHLGINGYDHRQFLNRFYTGRFPGSFATGVPFQENPQTGDCRVCGSLASLVGLEQALQQNSPAAVDEAVKRIMLLHSVLLSIGGIPLLYQGDELAALNDYSYLNDEHKKHDARWVNRPKITQAMFEAVERAGTLENRVFTGLTQLVQIRKQHAVFGDAATEIIYTNNQHVFAFKRQHENGQTLLVLVNFTEREQAINNQFIQDVAKRPLDLIEQQAMDFAHSQITVLKPYQFRWLLCE</sequence>
<dbReference type="STRING" id="1328313.DS2_17998"/>
<comment type="caution">
    <text evidence="2">The sequence shown here is derived from an EMBL/GenBank/DDBJ whole genome shotgun (WGS) entry which is preliminary data.</text>
</comment>
<proteinExistence type="predicted"/>
<dbReference type="eggNOG" id="COG0366">
    <property type="taxonomic scope" value="Bacteria"/>
</dbReference>
<dbReference type="InterPro" id="IPR045857">
    <property type="entry name" value="O16G_dom_2"/>
</dbReference>
<dbReference type="GO" id="GO:0005975">
    <property type="term" value="P:carbohydrate metabolic process"/>
    <property type="evidence" value="ECO:0007669"/>
    <property type="project" value="InterPro"/>
</dbReference>
<dbReference type="PANTHER" id="PTHR10357:SF213">
    <property type="entry name" value="ALPHA AMYLASE CATALYTIC REGION"/>
    <property type="match status" value="1"/>
</dbReference>
<dbReference type="InterPro" id="IPR044077">
    <property type="entry name" value="Amylosucrase"/>
</dbReference>
<evidence type="ECO:0000259" key="1">
    <source>
        <dbReference type="SMART" id="SM00642"/>
    </source>
</evidence>
<dbReference type="SUPFAM" id="SSF51445">
    <property type="entry name" value="(Trans)glycosidases"/>
    <property type="match status" value="1"/>
</dbReference>
<dbReference type="Gene3D" id="3.90.400.10">
    <property type="entry name" value="Oligo-1,6-glucosidase, Domain 2"/>
    <property type="match status" value="1"/>
</dbReference>